<dbReference type="InterPro" id="IPR050402">
    <property type="entry name" value="OR51/52/56-like"/>
</dbReference>
<dbReference type="OMA" id="GWFSVPF"/>
<evidence type="ECO:0000313" key="13">
    <source>
        <dbReference type="Proteomes" id="UP000007646"/>
    </source>
</evidence>
<dbReference type="GO" id="GO:0004930">
    <property type="term" value="F:G protein-coupled receptor activity"/>
    <property type="evidence" value="ECO:0007669"/>
    <property type="project" value="UniProtKB-KW"/>
</dbReference>
<dbReference type="eggNOG" id="ENOG502SHN8">
    <property type="taxonomic scope" value="Eukaryota"/>
</dbReference>
<evidence type="ECO:0000256" key="2">
    <source>
        <dbReference type="ARBA" id="ARBA00004141"/>
    </source>
</evidence>
<keyword evidence="9" id="KW-0297">G-protein coupled receptor</keyword>
<comment type="function">
    <text evidence="1">Odorant receptor.</text>
</comment>
<dbReference type="CDD" id="cd15917">
    <property type="entry name" value="7tmA_OR51_52-like"/>
    <property type="match status" value="1"/>
</dbReference>
<reference evidence="12 13" key="1">
    <citation type="submission" date="2009-06" db="EMBL/GenBank/DDBJ databases">
        <title>The Genome Sequence of Loxodonta africana (African elephant).</title>
        <authorList>
            <person name="Di Palma F."/>
            <person name="Heiman D."/>
            <person name="Young S."/>
            <person name="Johnson J."/>
            <person name="Lander E.S."/>
            <person name="Lindblad-Toh K."/>
        </authorList>
    </citation>
    <scope>NUCLEOTIDE SEQUENCE [LARGE SCALE GENOMIC DNA]</scope>
    <source>
        <strain evidence="12 13">Isolate ISIS603380</strain>
    </source>
</reference>
<evidence type="ECO:0000256" key="3">
    <source>
        <dbReference type="ARBA" id="ARBA00022606"/>
    </source>
</evidence>
<evidence type="ECO:0000256" key="5">
    <source>
        <dbReference type="ARBA" id="ARBA00022725"/>
    </source>
</evidence>
<dbReference type="PANTHER" id="PTHR26450:SF116">
    <property type="entry name" value="OLFACTORY RECEPTOR"/>
    <property type="match status" value="1"/>
</dbReference>
<reference evidence="12" key="3">
    <citation type="submission" date="2025-09" db="UniProtKB">
        <authorList>
            <consortium name="Ensembl"/>
        </authorList>
    </citation>
    <scope>IDENTIFICATION</scope>
    <source>
        <strain evidence="12">Isolate ISIS603380</strain>
    </source>
</reference>
<feature type="transmembrane region" description="Helical" evidence="10">
    <location>
        <begin position="142"/>
        <end position="165"/>
    </location>
</feature>
<evidence type="ECO:0000256" key="10">
    <source>
        <dbReference type="RuleBase" id="RU363047"/>
    </source>
</evidence>
<evidence type="ECO:0000313" key="12">
    <source>
        <dbReference type="Ensembl" id="ENSLAFP00000026248.1"/>
    </source>
</evidence>
<dbReference type="Proteomes" id="UP000007646">
    <property type="component" value="Unassembled WGS sequence"/>
</dbReference>
<dbReference type="InParanoid" id="G3UEJ0"/>
<evidence type="ECO:0000259" key="11">
    <source>
        <dbReference type="PROSITE" id="PS50262"/>
    </source>
</evidence>
<feature type="transmembrane region" description="Helical" evidence="10">
    <location>
        <begin position="198"/>
        <end position="224"/>
    </location>
</feature>
<keyword evidence="10" id="KW-1003">Cell membrane</keyword>
<dbReference type="Ensembl" id="ENSLAFT00000008840.3">
    <property type="protein sequence ID" value="ENSLAFP00000026248.1"/>
    <property type="gene ID" value="ENSLAFG00000030685.1"/>
</dbReference>
<dbReference type="PRINTS" id="PR00245">
    <property type="entry name" value="OLFACTORYR"/>
</dbReference>
<dbReference type="GO" id="GO:0005886">
    <property type="term" value="C:plasma membrane"/>
    <property type="evidence" value="ECO:0007669"/>
    <property type="project" value="UniProtKB-SubCell"/>
</dbReference>
<dbReference type="InterPro" id="IPR000276">
    <property type="entry name" value="GPCR_Rhodpsn"/>
</dbReference>
<reference evidence="12" key="2">
    <citation type="submission" date="2025-08" db="UniProtKB">
        <authorList>
            <consortium name="Ensembl"/>
        </authorList>
    </citation>
    <scope>IDENTIFICATION</scope>
    <source>
        <strain evidence="12">Isolate ISIS603380</strain>
    </source>
</reference>
<feature type="transmembrane region" description="Helical" evidence="10">
    <location>
        <begin position="244"/>
        <end position="269"/>
    </location>
</feature>
<evidence type="ECO:0000256" key="4">
    <source>
        <dbReference type="ARBA" id="ARBA00022692"/>
    </source>
</evidence>
<keyword evidence="6 10" id="KW-1133">Transmembrane helix</keyword>
<keyword evidence="7 10" id="KW-0472">Membrane</keyword>
<accession>G3UEJ0</accession>
<feature type="transmembrane region" description="Helical" evidence="10">
    <location>
        <begin position="63"/>
        <end position="89"/>
    </location>
</feature>
<dbReference type="Gene3D" id="1.20.1070.10">
    <property type="entry name" value="Rhodopsin 7-helix transmembrane proteins"/>
    <property type="match status" value="1"/>
</dbReference>
<dbReference type="PRINTS" id="PR00237">
    <property type="entry name" value="GPCRRHODOPSN"/>
</dbReference>
<dbReference type="PROSITE" id="PS00237">
    <property type="entry name" value="G_PROTEIN_RECEP_F1_1"/>
    <property type="match status" value="1"/>
</dbReference>
<organism evidence="12 13">
    <name type="scientific">Loxodonta africana</name>
    <name type="common">African elephant</name>
    <dbReference type="NCBI Taxonomy" id="9785"/>
    <lineage>
        <taxon>Eukaryota</taxon>
        <taxon>Metazoa</taxon>
        <taxon>Chordata</taxon>
        <taxon>Craniata</taxon>
        <taxon>Vertebrata</taxon>
        <taxon>Euteleostomi</taxon>
        <taxon>Mammalia</taxon>
        <taxon>Eutheria</taxon>
        <taxon>Afrotheria</taxon>
        <taxon>Proboscidea</taxon>
        <taxon>Elephantidae</taxon>
        <taxon>Loxodonta</taxon>
    </lineage>
</organism>
<feature type="domain" description="G-protein coupled receptors family 1 profile" evidence="11">
    <location>
        <begin position="43"/>
        <end position="294"/>
    </location>
</feature>
<dbReference type="InterPro" id="IPR000725">
    <property type="entry name" value="Olfact_rcpt"/>
</dbReference>
<keyword evidence="5 10" id="KW-0552">Olfaction</keyword>
<protein>
    <recommendedName>
        <fullName evidence="10">Olfactory receptor</fullName>
    </recommendedName>
</protein>
<keyword evidence="9" id="KW-0675">Receptor</keyword>
<dbReference type="InterPro" id="IPR017452">
    <property type="entry name" value="GPCR_Rhodpsn_7TM"/>
</dbReference>
<dbReference type="FunFam" id="1.20.1070.10:FF:000006">
    <property type="entry name" value="Olfactory receptor"/>
    <property type="match status" value="1"/>
</dbReference>
<keyword evidence="8 9" id="KW-0807">Transducer</keyword>
<comment type="similarity">
    <text evidence="9">Belongs to the G-protein coupled receptor 1 family.</text>
</comment>
<dbReference type="GO" id="GO:0004984">
    <property type="term" value="F:olfactory receptor activity"/>
    <property type="evidence" value="ECO:0007669"/>
    <property type="project" value="InterPro"/>
</dbReference>
<dbReference type="Pfam" id="PF13853">
    <property type="entry name" value="7tm_4"/>
    <property type="match status" value="1"/>
</dbReference>
<name>G3UEJ0_LOXAF</name>
<dbReference type="HOGENOM" id="CLU_012526_0_0_1"/>
<evidence type="ECO:0000256" key="9">
    <source>
        <dbReference type="RuleBase" id="RU000688"/>
    </source>
</evidence>
<dbReference type="SUPFAM" id="SSF81321">
    <property type="entry name" value="Family A G protein-coupled receptor-like"/>
    <property type="match status" value="1"/>
</dbReference>
<gene>
    <name evidence="12" type="primary">LOC100657968</name>
</gene>
<comment type="subcellular location">
    <subcellularLocation>
        <location evidence="10">Cell membrane</location>
        <topology evidence="10">Multi-pass membrane protein</topology>
    </subcellularLocation>
    <subcellularLocation>
        <location evidence="2">Membrane</location>
        <topology evidence="2">Multi-pass membrane protein</topology>
    </subcellularLocation>
</comment>
<proteinExistence type="inferred from homology"/>
<dbReference type="PANTHER" id="PTHR26450">
    <property type="entry name" value="OLFACTORY RECEPTOR 56B1-RELATED"/>
    <property type="match status" value="1"/>
</dbReference>
<keyword evidence="4 9" id="KW-0812">Transmembrane</keyword>
<dbReference type="PROSITE" id="PS50262">
    <property type="entry name" value="G_PROTEIN_RECEP_F1_2"/>
    <property type="match status" value="1"/>
</dbReference>
<dbReference type="GeneTree" id="ENSGT01150000286987"/>
<keyword evidence="13" id="KW-1185">Reference proteome</keyword>
<evidence type="ECO:0000256" key="8">
    <source>
        <dbReference type="ARBA" id="ARBA00023224"/>
    </source>
</evidence>
<keyword evidence="3 10" id="KW-0716">Sensory transduction</keyword>
<feature type="transmembrane region" description="Helical" evidence="10">
    <location>
        <begin position="26"/>
        <end position="51"/>
    </location>
</feature>
<evidence type="ECO:0000256" key="1">
    <source>
        <dbReference type="ARBA" id="ARBA00002936"/>
    </source>
</evidence>
<sequence length="314" mass="35100">MSSCNNSIPQPLVFILDGIPGLESSYGWFSVPFFLVFIITVIGNVTILYIIRREKSLHEPMFLLLAMLSVVDLSLVGVTVPRTLAIFWLNAKEISFNTCLTQMFFIPSFYVMESGILLAMAVDRFVAIWNPLRYTTILDNNILVKMALAVVARAVAVLTPAPILAKSLGSFRTHVIAYSYCAYMAVVKVACGDVSNHIVYGLMVVVASVGFDLFFIILSYGMILHAVFQIQSWEARSKALSTCGSHLCIIALFYSPVVFSVLAQILGYYMAPHLQIIIDNLYFLVPPMVNPLIYGARTKQIQERVLRILHCHRD</sequence>
<dbReference type="STRING" id="9785.ENSLAFP00000026248"/>
<evidence type="ECO:0000256" key="6">
    <source>
        <dbReference type="ARBA" id="ARBA00022989"/>
    </source>
</evidence>
<evidence type="ECO:0000256" key="7">
    <source>
        <dbReference type="ARBA" id="ARBA00023136"/>
    </source>
</evidence>
<dbReference type="AlphaFoldDB" id="G3UEJ0"/>
<feature type="transmembrane region" description="Helical" evidence="10">
    <location>
        <begin position="109"/>
        <end position="130"/>
    </location>
</feature>